<protein>
    <recommendedName>
        <fullName evidence="6">Amino acid transporter transmembrane domain-containing protein</fullName>
    </recommendedName>
</protein>
<keyword evidence="9" id="KW-1185">Reference proteome</keyword>
<keyword evidence="3 5" id="KW-1133">Transmembrane helix</keyword>
<dbReference type="Proteomes" id="UP001549921">
    <property type="component" value="Unassembled WGS sequence"/>
</dbReference>
<keyword evidence="2 5" id="KW-0812">Transmembrane</keyword>
<proteinExistence type="predicted"/>
<feature type="transmembrane region" description="Helical" evidence="5">
    <location>
        <begin position="368"/>
        <end position="388"/>
    </location>
</feature>
<evidence type="ECO:0000256" key="2">
    <source>
        <dbReference type="ARBA" id="ARBA00022692"/>
    </source>
</evidence>
<name>A0ABD0T7F0_LOXSC</name>
<evidence type="ECO:0000313" key="8">
    <source>
        <dbReference type="EMBL" id="KAL0883613.1"/>
    </source>
</evidence>
<feature type="transmembrane region" description="Helical" evidence="5">
    <location>
        <begin position="282"/>
        <end position="306"/>
    </location>
</feature>
<organism evidence="7 10">
    <name type="scientific">Loxostege sticticalis</name>
    <name type="common">Beet webworm moth</name>
    <dbReference type="NCBI Taxonomy" id="481309"/>
    <lineage>
        <taxon>Eukaryota</taxon>
        <taxon>Metazoa</taxon>
        <taxon>Ecdysozoa</taxon>
        <taxon>Arthropoda</taxon>
        <taxon>Hexapoda</taxon>
        <taxon>Insecta</taxon>
        <taxon>Pterygota</taxon>
        <taxon>Neoptera</taxon>
        <taxon>Endopterygota</taxon>
        <taxon>Lepidoptera</taxon>
        <taxon>Glossata</taxon>
        <taxon>Ditrysia</taxon>
        <taxon>Pyraloidea</taxon>
        <taxon>Crambidae</taxon>
        <taxon>Pyraustinae</taxon>
        <taxon>Loxostege</taxon>
    </lineage>
</organism>
<evidence type="ECO:0000256" key="4">
    <source>
        <dbReference type="ARBA" id="ARBA00023136"/>
    </source>
</evidence>
<accession>A0ABD0T7F0</accession>
<evidence type="ECO:0000256" key="1">
    <source>
        <dbReference type="ARBA" id="ARBA00004141"/>
    </source>
</evidence>
<dbReference type="AlphaFoldDB" id="A0ABD0T7F0"/>
<feature type="transmembrane region" description="Helical" evidence="5">
    <location>
        <begin position="326"/>
        <end position="348"/>
    </location>
</feature>
<dbReference type="InterPro" id="IPR013057">
    <property type="entry name" value="AA_transpt_TM"/>
</dbReference>
<dbReference type="PANTHER" id="PTHR22950:SF494">
    <property type="entry name" value="GH04538P"/>
    <property type="match status" value="1"/>
</dbReference>
<evidence type="ECO:0000313" key="10">
    <source>
        <dbReference type="Proteomes" id="UP001549921"/>
    </source>
</evidence>
<feature type="domain" description="Amino acid transporter transmembrane" evidence="6">
    <location>
        <begin position="53"/>
        <end position="451"/>
    </location>
</feature>
<keyword evidence="4 5" id="KW-0472">Membrane</keyword>
<dbReference type="EMBL" id="JBEUOH010000008">
    <property type="protein sequence ID" value="KAL0883613.1"/>
    <property type="molecule type" value="Genomic_DNA"/>
</dbReference>
<gene>
    <name evidence="8" type="ORF">ABMA27_015756</name>
    <name evidence="7" type="ORF">ABMA28_016041</name>
</gene>
<dbReference type="PANTHER" id="PTHR22950">
    <property type="entry name" value="AMINO ACID TRANSPORTER"/>
    <property type="match status" value="1"/>
</dbReference>
<dbReference type="EMBL" id="JBEDNZ010000008">
    <property type="protein sequence ID" value="KAL0839291.1"/>
    <property type="molecule type" value="Genomic_DNA"/>
</dbReference>
<feature type="transmembrane region" description="Helical" evidence="5">
    <location>
        <begin position="394"/>
        <end position="418"/>
    </location>
</feature>
<feature type="transmembrane region" description="Helical" evidence="5">
    <location>
        <begin position="252"/>
        <end position="270"/>
    </location>
</feature>
<comment type="caution">
    <text evidence="7">The sequence shown here is derived from an EMBL/GenBank/DDBJ whole genome shotgun (WGS) entry which is preliminary data.</text>
</comment>
<feature type="transmembrane region" description="Helical" evidence="5">
    <location>
        <begin position="147"/>
        <end position="166"/>
    </location>
</feature>
<dbReference type="GO" id="GO:0016020">
    <property type="term" value="C:membrane"/>
    <property type="evidence" value="ECO:0007669"/>
    <property type="project" value="UniProtKB-SubCell"/>
</dbReference>
<evidence type="ECO:0000259" key="6">
    <source>
        <dbReference type="Pfam" id="PF01490"/>
    </source>
</evidence>
<feature type="transmembrane region" description="Helical" evidence="5">
    <location>
        <begin position="186"/>
        <end position="203"/>
    </location>
</feature>
<evidence type="ECO:0000313" key="9">
    <source>
        <dbReference type="Proteomes" id="UP001549920"/>
    </source>
</evidence>
<feature type="transmembrane region" description="Helical" evidence="5">
    <location>
        <begin position="215"/>
        <end position="232"/>
    </location>
</feature>
<sequence>MEKEKKQSLPMDNFSSTAELTSNLGFQSSLSISSKVDEKPYNPFENRNLEHPNSTIGSILHLLKACLGSGILAMPAAFKNAGLVAGTIGTLLAGLICTHTVAILVRTSQEVCVDAKKPSMSFADTCGAAFTYGPKRVQGWGNTVKTIVDYSMTLAYIGVLCVYVVFIGSSFKEVLDVFYPNFEMSIQVYCALTLIPLVLICQIRNLKHLVPCSALANFLILVVFAITLYYVFKDLPPAKDRVMVASITQWPLFLSTVVFAMEGIGVVMPVENEMANPRRFLSCPGVLNVAMVIVISLYGVVGFFGYVQFGDAVKGSITLNLPESDIIAQSAKLLMGIVIYLTYALQFYVPMEMITRILGSRGENYQNVIQISIRTFTVALTVAIGAAFPNLELVISFVGAVFFSTLGLLIPAIVDTVYHWDRDLGFMNYVLWKNSLIGLISIVALVSGAYTSIEGMVEEFGSGGSHENVFENVTLT</sequence>
<evidence type="ECO:0000313" key="7">
    <source>
        <dbReference type="EMBL" id="KAL0839291.1"/>
    </source>
</evidence>
<reference evidence="9 10" key="1">
    <citation type="submission" date="2024-06" db="EMBL/GenBank/DDBJ databases">
        <title>A chromosome-level genome assembly of beet webworm, Loxostege sticticalis.</title>
        <authorList>
            <person name="Zhang Y."/>
        </authorList>
    </citation>
    <scope>NUCLEOTIDE SEQUENCE [LARGE SCALE GENOMIC DNA]</scope>
    <source>
        <strain evidence="8">AQ026</strain>
        <strain evidence="7">AQ028</strain>
        <tissue evidence="7">Male pupae</tissue>
        <tissue evidence="8">Whole body</tissue>
    </source>
</reference>
<comment type="subcellular location">
    <subcellularLocation>
        <location evidence="1">Membrane</location>
        <topology evidence="1">Multi-pass membrane protein</topology>
    </subcellularLocation>
</comment>
<evidence type="ECO:0000256" key="3">
    <source>
        <dbReference type="ARBA" id="ARBA00022989"/>
    </source>
</evidence>
<evidence type="ECO:0000256" key="5">
    <source>
        <dbReference type="SAM" id="Phobius"/>
    </source>
</evidence>
<feature type="transmembrane region" description="Helical" evidence="5">
    <location>
        <begin position="430"/>
        <end position="450"/>
    </location>
</feature>
<dbReference type="Proteomes" id="UP001549920">
    <property type="component" value="Unassembled WGS sequence"/>
</dbReference>
<dbReference type="Pfam" id="PF01490">
    <property type="entry name" value="Aa_trans"/>
    <property type="match status" value="1"/>
</dbReference>